<comment type="caution">
    <text evidence="2">The sequence shown here is derived from an EMBL/GenBank/DDBJ whole genome shotgun (WGS) entry which is preliminary data.</text>
</comment>
<dbReference type="EMBL" id="JAUSVS010000008">
    <property type="protein sequence ID" value="MDQ0465718.1"/>
    <property type="molecule type" value="Genomic_DNA"/>
</dbReference>
<dbReference type="Proteomes" id="UP001228905">
    <property type="component" value="Unassembled WGS sequence"/>
</dbReference>
<evidence type="ECO:0000313" key="3">
    <source>
        <dbReference type="Proteomes" id="UP001228905"/>
    </source>
</evidence>
<keyword evidence="3" id="KW-1185">Reference proteome</keyword>
<sequence>MKRLAPLILSLVLALPPAAALAAGAPDRARALKDDPQVLARDALKALGPAFVEVERPTFSGMFGQQPITSLMFATRPWVSGHPGLCEATVAWVSIGWSADAERPGAPLGSSQAYKVVGSLEPAKKGHRDKPANCRIAGRVLPTESADMGQVGFFRADDDYAAWQGARVLQHAIDAAGGPVVPTCVSISDKGPERCAQPVATLAGLKLASLMSVSRKPCPDAPELTCVEGEFLQAGGANEQSVWTVRVRALLQNGQDYGPRNPPSAPDDLDLLEIRAMALEFTITAYD</sequence>
<evidence type="ECO:0000256" key="1">
    <source>
        <dbReference type="SAM" id="SignalP"/>
    </source>
</evidence>
<organism evidence="2 3">
    <name type="scientific">Caulobacter ginsengisoli</name>
    <dbReference type="NCBI Taxonomy" id="400775"/>
    <lineage>
        <taxon>Bacteria</taxon>
        <taxon>Pseudomonadati</taxon>
        <taxon>Pseudomonadota</taxon>
        <taxon>Alphaproteobacteria</taxon>
        <taxon>Caulobacterales</taxon>
        <taxon>Caulobacteraceae</taxon>
        <taxon>Caulobacter</taxon>
    </lineage>
</organism>
<feature type="chain" id="PRO_5045409627" evidence="1">
    <location>
        <begin position="23"/>
        <end position="287"/>
    </location>
</feature>
<accession>A0ABU0IX02</accession>
<name>A0ABU0IX02_9CAUL</name>
<gene>
    <name evidence="2" type="ORF">QO010_003510</name>
</gene>
<feature type="signal peptide" evidence="1">
    <location>
        <begin position="1"/>
        <end position="22"/>
    </location>
</feature>
<keyword evidence="1" id="KW-0732">Signal</keyword>
<evidence type="ECO:0000313" key="2">
    <source>
        <dbReference type="EMBL" id="MDQ0465718.1"/>
    </source>
</evidence>
<dbReference type="RefSeq" id="WP_307351274.1">
    <property type="nucleotide sequence ID" value="NZ_JAUSVS010000008.1"/>
</dbReference>
<protein>
    <submittedName>
        <fullName evidence="2">Uncharacterized protein</fullName>
    </submittedName>
</protein>
<reference evidence="2 3" key="1">
    <citation type="submission" date="2023-07" db="EMBL/GenBank/DDBJ databases">
        <title>Genomic Encyclopedia of Type Strains, Phase IV (KMG-IV): sequencing the most valuable type-strain genomes for metagenomic binning, comparative biology and taxonomic classification.</title>
        <authorList>
            <person name="Goeker M."/>
        </authorList>
    </citation>
    <scope>NUCLEOTIDE SEQUENCE [LARGE SCALE GENOMIC DNA]</scope>
    <source>
        <strain evidence="2 3">DSM 18695</strain>
    </source>
</reference>
<proteinExistence type="predicted"/>